<organism evidence="18 19">
    <name type="scientific">Octopus sinensis</name>
    <name type="common">East Asian common octopus</name>
    <dbReference type="NCBI Taxonomy" id="2607531"/>
    <lineage>
        <taxon>Eukaryota</taxon>
        <taxon>Metazoa</taxon>
        <taxon>Spiralia</taxon>
        <taxon>Lophotrochozoa</taxon>
        <taxon>Mollusca</taxon>
        <taxon>Cephalopoda</taxon>
        <taxon>Coleoidea</taxon>
        <taxon>Octopodiformes</taxon>
        <taxon>Octopoda</taxon>
        <taxon>Incirrata</taxon>
        <taxon>Octopodidae</taxon>
        <taxon>Octopus</taxon>
    </lineage>
</organism>
<dbReference type="GO" id="GO:0009435">
    <property type="term" value="P:NAD+ biosynthetic process"/>
    <property type="evidence" value="ECO:0007669"/>
    <property type="project" value="UniProtKB-UniPathway"/>
</dbReference>
<sequence>MAKVPQLGANMATAVRHFCSTTVNAKRHIKTMYRTKMPQVVLLSCGSYNPITNMHLRMFELARDNLQRNGRYDVIGGIVSPVNDNYGKKDLISSYHRCKMVEKSLESSDWIILDRWESDLNCWTETRHVLAYHSNRLNSSETTNHIGDENQNPNAILVKLLCGADLLESFGVPNLWRKEHIEEIVGKYGLVCISRAGSDPYKFIYESDVLTKYQDNITIVTEWLSNEISSTKIRRAIRRGESVKYLVQDAVIDYIIKEKLYTSEDNKYHSLLSPGTTRSLTSTSTYLTSYIDFQEHIHLTPLT</sequence>
<evidence type="ECO:0000256" key="16">
    <source>
        <dbReference type="RuleBase" id="RU362021"/>
    </source>
</evidence>
<comment type="catalytic activity">
    <reaction evidence="14 16">
        <text>nicotinate beta-D-ribonucleotide + ATP + H(+) = deamido-NAD(+) + diphosphate</text>
        <dbReference type="Rhea" id="RHEA:22860"/>
        <dbReference type="ChEBI" id="CHEBI:15378"/>
        <dbReference type="ChEBI" id="CHEBI:30616"/>
        <dbReference type="ChEBI" id="CHEBI:33019"/>
        <dbReference type="ChEBI" id="CHEBI:57502"/>
        <dbReference type="ChEBI" id="CHEBI:58437"/>
        <dbReference type="EC" id="2.7.7.18"/>
    </reaction>
</comment>
<keyword evidence="11 16" id="KW-0067">ATP-binding</keyword>
<dbReference type="GO" id="GO:0004515">
    <property type="term" value="F:nicotinate-nucleotide adenylyltransferase activity"/>
    <property type="evidence" value="ECO:0007669"/>
    <property type="project" value="UniProtKB-EC"/>
</dbReference>
<evidence type="ECO:0000256" key="1">
    <source>
        <dbReference type="ARBA" id="ARBA00001946"/>
    </source>
</evidence>
<dbReference type="InterPro" id="IPR051182">
    <property type="entry name" value="Euk_NMN_adenylyltrnsfrase"/>
</dbReference>
<dbReference type="NCBIfam" id="TIGR00482">
    <property type="entry name" value="nicotinate (nicotinamide) nucleotide adenylyltransferase"/>
    <property type="match status" value="1"/>
</dbReference>
<comment type="pathway">
    <text evidence="3 16">Cofactor biosynthesis; NAD(+) biosynthesis; NAD(+) from nicotinamide D-ribonucleotide: step 1/1.</text>
</comment>
<evidence type="ECO:0000256" key="3">
    <source>
        <dbReference type="ARBA" id="ARBA00004658"/>
    </source>
</evidence>
<keyword evidence="10 16" id="KW-0547">Nucleotide-binding</keyword>
<evidence type="ECO:0000256" key="15">
    <source>
        <dbReference type="ARBA" id="ARBA00093425"/>
    </source>
</evidence>
<keyword evidence="12 16" id="KW-0520">NAD</keyword>
<dbReference type="GO" id="GO:0005524">
    <property type="term" value="F:ATP binding"/>
    <property type="evidence" value="ECO:0007669"/>
    <property type="project" value="UniProtKB-KW"/>
</dbReference>
<comment type="subcellular location">
    <subcellularLocation>
        <location evidence="2">Mitochondrion</location>
    </subcellularLocation>
</comment>
<dbReference type="SUPFAM" id="SSF52374">
    <property type="entry name" value="Nucleotidylyl transferase"/>
    <property type="match status" value="1"/>
</dbReference>
<accession>A0A6P7T3I6</accession>
<evidence type="ECO:0000256" key="10">
    <source>
        <dbReference type="ARBA" id="ARBA00022741"/>
    </source>
</evidence>
<feature type="domain" description="Cytidyltransferase-like" evidence="17">
    <location>
        <begin position="45"/>
        <end position="235"/>
    </location>
</feature>
<keyword evidence="7 16" id="KW-0662">Pyridine nucleotide biosynthesis</keyword>
<evidence type="ECO:0000256" key="11">
    <source>
        <dbReference type="ARBA" id="ARBA00022840"/>
    </source>
</evidence>
<dbReference type="InterPro" id="IPR004821">
    <property type="entry name" value="Cyt_trans-like"/>
</dbReference>
<dbReference type="InterPro" id="IPR045094">
    <property type="entry name" value="NMNAT_euk"/>
</dbReference>
<comment type="similarity">
    <text evidence="5 16">Belongs to the eukaryotic NMN adenylyltransferase family.</text>
</comment>
<dbReference type="UniPathway" id="UPA00253">
    <property type="reaction ID" value="UER00332"/>
</dbReference>
<comment type="subunit">
    <text evidence="6">Homotetramer.</text>
</comment>
<dbReference type="GO" id="GO:0000309">
    <property type="term" value="F:nicotinamide-nucleotide adenylyltransferase activity"/>
    <property type="evidence" value="ECO:0007669"/>
    <property type="project" value="UniProtKB-EC"/>
</dbReference>
<dbReference type="AlphaFoldDB" id="A0A6P7T3I6"/>
<evidence type="ECO:0000256" key="14">
    <source>
        <dbReference type="ARBA" id="ARBA00048721"/>
    </source>
</evidence>
<comment type="pathway">
    <text evidence="4">Cofactor biosynthesis; NAD(+) biosynthesis; deamido-NAD(+) from nicotinate D-ribonucleotide: step 1/1.</text>
</comment>
<evidence type="ECO:0000256" key="5">
    <source>
        <dbReference type="ARBA" id="ARBA00007064"/>
    </source>
</evidence>
<dbReference type="KEGG" id="osn:115219046"/>
<evidence type="ECO:0000256" key="9">
    <source>
        <dbReference type="ARBA" id="ARBA00022695"/>
    </source>
</evidence>
<evidence type="ECO:0000313" key="18">
    <source>
        <dbReference type="Proteomes" id="UP000515154"/>
    </source>
</evidence>
<dbReference type="InterPro" id="IPR014729">
    <property type="entry name" value="Rossmann-like_a/b/a_fold"/>
</dbReference>
<dbReference type="InterPro" id="IPR005248">
    <property type="entry name" value="NadD/NMNAT"/>
</dbReference>
<dbReference type="EC" id="2.7.7.1" evidence="16"/>
<keyword evidence="13" id="KW-0496">Mitochondrion</keyword>
<dbReference type="RefSeq" id="XP_029644955.1">
    <property type="nucleotide sequence ID" value="XM_029789095.2"/>
</dbReference>
<keyword evidence="8 16" id="KW-0808">Transferase</keyword>
<dbReference type="GO" id="GO:0005759">
    <property type="term" value="C:mitochondrial matrix"/>
    <property type="evidence" value="ECO:0007669"/>
    <property type="project" value="UniProtKB-ARBA"/>
</dbReference>
<dbReference type="PANTHER" id="PTHR12039:SF0">
    <property type="entry name" value="NICOTINAMIDE-NUCLEOTIDE ADENYLYLTRANSFERASE"/>
    <property type="match status" value="1"/>
</dbReference>
<dbReference type="Gene3D" id="3.40.50.620">
    <property type="entry name" value="HUPs"/>
    <property type="match status" value="1"/>
</dbReference>
<reference evidence="19" key="1">
    <citation type="submission" date="2025-08" db="UniProtKB">
        <authorList>
            <consortium name="RefSeq"/>
        </authorList>
    </citation>
    <scope>IDENTIFICATION</scope>
</reference>
<evidence type="ECO:0000256" key="6">
    <source>
        <dbReference type="ARBA" id="ARBA00011881"/>
    </source>
</evidence>
<evidence type="ECO:0000256" key="12">
    <source>
        <dbReference type="ARBA" id="ARBA00023027"/>
    </source>
</evidence>
<dbReference type="Pfam" id="PF01467">
    <property type="entry name" value="CTP_transf_like"/>
    <property type="match status" value="1"/>
</dbReference>
<dbReference type="CDD" id="cd09286">
    <property type="entry name" value="NMNAT_Eukarya"/>
    <property type="match status" value="1"/>
</dbReference>
<evidence type="ECO:0000256" key="7">
    <source>
        <dbReference type="ARBA" id="ARBA00022642"/>
    </source>
</evidence>
<evidence type="ECO:0000256" key="8">
    <source>
        <dbReference type="ARBA" id="ARBA00022679"/>
    </source>
</evidence>
<dbReference type="EC" id="2.7.7.18" evidence="16"/>
<protein>
    <recommendedName>
        <fullName evidence="16">Nicotinamide-nucleotide adenylyltransferase</fullName>
        <ecNumber evidence="16">2.7.7.1</ecNumber>
        <ecNumber evidence="16">2.7.7.18</ecNumber>
    </recommendedName>
</protein>
<name>A0A6P7T3I6_9MOLL</name>
<keyword evidence="18" id="KW-1185">Reference proteome</keyword>
<keyword evidence="9 16" id="KW-0548">Nucleotidyltransferase</keyword>
<dbReference type="PANTHER" id="PTHR12039">
    <property type="entry name" value="NICOTINAMIDE MONONUCLEOTIDE ADENYLYLTRANSFERASE"/>
    <property type="match status" value="1"/>
</dbReference>
<evidence type="ECO:0000256" key="4">
    <source>
        <dbReference type="ARBA" id="ARBA00005019"/>
    </source>
</evidence>
<comment type="function">
    <text evidence="15">Catalyzes the formation of NAD(+) from nicotinamide mononucleotide (NMN) and ATP. Can also use the deamidated form; nicotinic acid mononucleotide (NaMN) as substrate with the same efficiency. Can use triazofurin monophosphate (TrMP) as substrate. Can also use GTP and ITP as nucleotide donors. Also catalyzes the reverse reaction, i.e. the pyrophosphorolytic cleavage of NAD(+). For the pyrophosphorolytic activity, can use NAD(+), NADH, NaAD, nicotinic acid adenine dinucleotide phosphate (NHD), nicotinamide guanine dinucleotide (NGD) as substrates. Fails to cleave phosphorylated dinucleotides NADP(+), NADPH and NaADP(+). Protects against axonal degeneration following injury. May be involved in the maintenance of axonal integrity. Also functions as a stress-response chaperone protein that prevents toxic aggregation of proteins; this function may be independent of its NAD(+) synthesis activity.</text>
</comment>
<evidence type="ECO:0000259" key="17">
    <source>
        <dbReference type="Pfam" id="PF01467"/>
    </source>
</evidence>
<evidence type="ECO:0000256" key="13">
    <source>
        <dbReference type="ARBA" id="ARBA00023128"/>
    </source>
</evidence>
<dbReference type="FunFam" id="3.40.50.620:FF:000221">
    <property type="entry name" value="Nicotinamide/nicotinic acid mononucleotide adenylyltransferase 3"/>
    <property type="match status" value="1"/>
</dbReference>
<comment type="catalytic activity">
    <reaction evidence="16">
        <text>beta-nicotinamide D-ribonucleotide + ATP + H(+) = diphosphate + NAD(+)</text>
        <dbReference type="Rhea" id="RHEA:21360"/>
        <dbReference type="ChEBI" id="CHEBI:14649"/>
        <dbReference type="ChEBI" id="CHEBI:15378"/>
        <dbReference type="ChEBI" id="CHEBI:30616"/>
        <dbReference type="ChEBI" id="CHEBI:33019"/>
        <dbReference type="ChEBI" id="CHEBI:57540"/>
        <dbReference type="EC" id="2.7.7.1"/>
    </reaction>
</comment>
<proteinExistence type="inferred from homology"/>
<evidence type="ECO:0000256" key="2">
    <source>
        <dbReference type="ARBA" id="ARBA00004173"/>
    </source>
</evidence>
<gene>
    <name evidence="19" type="primary">LOC115219046</name>
</gene>
<evidence type="ECO:0000313" key="19">
    <source>
        <dbReference type="RefSeq" id="XP_029644955.1"/>
    </source>
</evidence>
<comment type="cofactor">
    <cofactor evidence="1">
        <name>Mg(2+)</name>
        <dbReference type="ChEBI" id="CHEBI:18420"/>
    </cofactor>
</comment>
<dbReference type="Proteomes" id="UP000515154">
    <property type="component" value="Linkage group LG14"/>
</dbReference>